<dbReference type="PANTHER" id="PTHR43180:SF33">
    <property type="entry name" value="15-HYDROXYPROSTAGLANDIN DEHYDROGENASE [NAD(+)]-LIKE"/>
    <property type="match status" value="1"/>
</dbReference>
<dbReference type="PRINTS" id="PR00081">
    <property type="entry name" value="GDHRDH"/>
</dbReference>
<comment type="caution">
    <text evidence="3">The sequence shown here is derived from an EMBL/GenBank/DDBJ whole genome shotgun (WGS) entry which is preliminary data.</text>
</comment>
<dbReference type="PANTHER" id="PTHR43180">
    <property type="entry name" value="3-OXOACYL-(ACYL-CARRIER-PROTEIN) REDUCTASE (AFU_ORTHOLOGUE AFUA_6G11210)"/>
    <property type="match status" value="1"/>
</dbReference>
<dbReference type="CDD" id="cd05233">
    <property type="entry name" value="SDR_c"/>
    <property type="match status" value="1"/>
</dbReference>
<dbReference type="InterPro" id="IPR036291">
    <property type="entry name" value="NAD(P)-bd_dom_sf"/>
</dbReference>
<sequence length="262" mass="26970">MQLAGRVALITGGGSGIGRAAAQRLSTEGMRVCVLDIDGAAAHAVADPLGGLALACDVADPDQVATAFARCVEELGGLDLALLNAGITIRWSGDIGVLDLADYRKSLGVNLDGVVFGMVTAVRTMRSLGDADRAILATASLAGLMPWHPDPVYALGKHAVVGLMRSVAPNLAAERIAVHTICPGITETGALGDRRALVEGIGVPVMEPEASADAVVIAVTAPRDATGSCWVVEHGREPWPMDFADLDTPDNRLNVPVRGAKG</sequence>
<dbReference type="EMBL" id="LQIR01000015">
    <property type="protein sequence ID" value="KUI16498.1"/>
    <property type="molecule type" value="Genomic_DNA"/>
</dbReference>
<evidence type="ECO:0000256" key="2">
    <source>
        <dbReference type="ARBA" id="ARBA00023002"/>
    </source>
</evidence>
<dbReference type="Proteomes" id="UP000053707">
    <property type="component" value="Unassembled WGS sequence"/>
</dbReference>
<keyword evidence="2" id="KW-0560">Oxidoreductase</keyword>
<organism evidence="3 4">
    <name type="scientific">Mycobacterium lehmannii</name>
    <dbReference type="NCBI Taxonomy" id="2048550"/>
    <lineage>
        <taxon>Bacteria</taxon>
        <taxon>Bacillati</taxon>
        <taxon>Actinomycetota</taxon>
        <taxon>Actinomycetes</taxon>
        <taxon>Mycobacteriales</taxon>
        <taxon>Mycobacteriaceae</taxon>
        <taxon>Mycobacterium</taxon>
    </lineage>
</organism>
<keyword evidence="4" id="KW-1185">Reference proteome</keyword>
<dbReference type="AlphaFoldDB" id="A0A101A7I7"/>
<dbReference type="RefSeq" id="WP_064395867.1">
    <property type="nucleotide sequence ID" value="NZ_LQIR01000015.1"/>
</dbReference>
<dbReference type="SUPFAM" id="SSF51735">
    <property type="entry name" value="NAD(P)-binding Rossmann-fold domains"/>
    <property type="match status" value="1"/>
</dbReference>
<gene>
    <name evidence="3" type="ORF">AU192_23190</name>
</gene>
<name>A0A101A7I7_9MYCO</name>
<proteinExistence type="inferred from homology"/>
<evidence type="ECO:0000313" key="4">
    <source>
        <dbReference type="Proteomes" id="UP000053707"/>
    </source>
</evidence>
<protein>
    <submittedName>
        <fullName evidence="3">Oxidoreductase</fullName>
    </submittedName>
</protein>
<reference evidence="3 4" key="1">
    <citation type="submission" date="2016-01" db="EMBL/GenBank/DDBJ databases">
        <authorList>
            <consortium name="TB Trials Study Group"/>
            <person name="Sutton G."/>
            <person name="Brinkac L."/>
            <person name="Sanka R."/>
            <person name="Adams M."/>
            <person name="Lau E.L."/>
            <person name="Macaden R."/>
            <person name="Grewal H.M.S."/>
        </authorList>
    </citation>
    <scope>NUCLEOTIDE SEQUENCE [LARGE SCALE GENOMIC DNA]</scope>
    <source>
        <strain evidence="3 4">IS-1744</strain>
    </source>
</reference>
<accession>A0A101A7I7</accession>
<comment type="similarity">
    <text evidence="1">Belongs to the short-chain dehydrogenases/reductases (SDR) family.</text>
</comment>
<evidence type="ECO:0000313" key="3">
    <source>
        <dbReference type="EMBL" id="KUI16498.1"/>
    </source>
</evidence>
<evidence type="ECO:0000256" key="1">
    <source>
        <dbReference type="ARBA" id="ARBA00006484"/>
    </source>
</evidence>
<dbReference type="Gene3D" id="3.40.50.720">
    <property type="entry name" value="NAD(P)-binding Rossmann-like Domain"/>
    <property type="match status" value="1"/>
</dbReference>
<dbReference type="Pfam" id="PF00106">
    <property type="entry name" value="adh_short"/>
    <property type="match status" value="1"/>
</dbReference>
<dbReference type="GO" id="GO:0016491">
    <property type="term" value="F:oxidoreductase activity"/>
    <property type="evidence" value="ECO:0007669"/>
    <property type="project" value="UniProtKB-KW"/>
</dbReference>
<dbReference type="InterPro" id="IPR002347">
    <property type="entry name" value="SDR_fam"/>
</dbReference>